<dbReference type="RefSeq" id="XP_006875754.1">
    <property type="nucleotide sequence ID" value="XM_006875692.1"/>
</dbReference>
<keyword evidence="4 10" id="KW-0863">Zinc-finger</keyword>
<sequence>MEAEVLDLLKLMQPAPNQPPQEPFTLDDVTVKFTQEEWNCLDASQKALYRDVMLETFKNLASIGDKEYEEPREWRLCLRDRTGGNKVSPAGEGAGPQSPRSSPAGSSFRCQTCGKCFNKLCHLRSHQCIHTSKWTHTCNQCGKLFRNPKTFRYHTHRHLGEKPFGCSVCDKTYCDPSGLSRHRRAHIGYRPRLCSFCGKGFRDQSELKRHQKTHQDQQPVAEKQDCVMRIPEVTTRFQALIDRSQASIQEPLAGNPSPVARNQESIFRTEDPVAQPQPSIVSNQTSVSGNQVRTQAPVIGTKGPVLRIRMPNTRAPSLDSRFSPYQTRLMKHEVFTCHSCPLTFSKKACLFSHQKTHLTEQQNRCFYCGKSLSSFSKLVRHQQTHWKQKIYRCPICDLCFGEKEDLLGHWKNSKVDGKCMRRSHKCWLILGQCLGFSHTAHLKAGKDEKHEGNPSSP</sequence>
<feature type="domain" description="KRAB" evidence="13">
    <location>
        <begin position="24"/>
        <end position="99"/>
    </location>
</feature>
<dbReference type="PANTHER" id="PTHR23234">
    <property type="entry name" value="ZNF44 PROTEIN"/>
    <property type="match status" value="1"/>
</dbReference>
<feature type="domain" description="C2H2-type" evidence="12">
    <location>
        <begin position="363"/>
        <end position="390"/>
    </location>
</feature>
<dbReference type="PROSITE" id="PS50805">
    <property type="entry name" value="KRAB"/>
    <property type="match status" value="1"/>
</dbReference>
<feature type="domain" description="C2H2-type" evidence="12">
    <location>
        <begin position="192"/>
        <end position="219"/>
    </location>
</feature>
<dbReference type="GO" id="GO:0005634">
    <property type="term" value="C:nucleus"/>
    <property type="evidence" value="ECO:0007669"/>
    <property type="project" value="UniProtKB-SubCell"/>
</dbReference>
<dbReference type="SUPFAM" id="SSF57667">
    <property type="entry name" value="beta-beta-alpha zinc fingers"/>
    <property type="match status" value="4"/>
</dbReference>
<dbReference type="OrthoDB" id="6155966at2759"/>
<feature type="domain" description="C2H2-type" evidence="12">
    <location>
        <begin position="164"/>
        <end position="191"/>
    </location>
</feature>
<dbReference type="InterPro" id="IPR001909">
    <property type="entry name" value="KRAB"/>
</dbReference>
<keyword evidence="7" id="KW-0238">DNA-binding</keyword>
<dbReference type="InterPro" id="IPR036051">
    <property type="entry name" value="KRAB_dom_sf"/>
</dbReference>
<dbReference type="CDD" id="cd07765">
    <property type="entry name" value="KRAB_A-box"/>
    <property type="match status" value="1"/>
</dbReference>
<evidence type="ECO:0000259" key="12">
    <source>
        <dbReference type="PROSITE" id="PS50157"/>
    </source>
</evidence>
<evidence type="ECO:0000256" key="4">
    <source>
        <dbReference type="ARBA" id="ARBA00022771"/>
    </source>
</evidence>
<dbReference type="SUPFAM" id="SSF109640">
    <property type="entry name" value="KRAB domain (Kruppel-associated box)"/>
    <property type="match status" value="1"/>
</dbReference>
<dbReference type="FunFam" id="3.30.160.60:FF:000671">
    <property type="entry name" value="Zinc finger protein 26"/>
    <property type="match status" value="1"/>
</dbReference>
<evidence type="ECO:0000256" key="7">
    <source>
        <dbReference type="ARBA" id="ARBA00023125"/>
    </source>
</evidence>
<dbReference type="GO" id="GO:0008270">
    <property type="term" value="F:zinc ion binding"/>
    <property type="evidence" value="ECO:0007669"/>
    <property type="project" value="UniProtKB-KW"/>
</dbReference>
<dbReference type="SMART" id="SM00349">
    <property type="entry name" value="KRAB"/>
    <property type="match status" value="1"/>
</dbReference>
<evidence type="ECO:0000259" key="13">
    <source>
        <dbReference type="PROSITE" id="PS50805"/>
    </source>
</evidence>
<reference evidence="15" key="1">
    <citation type="submission" date="2025-08" db="UniProtKB">
        <authorList>
            <consortium name="RefSeq"/>
        </authorList>
    </citation>
    <scope>IDENTIFICATION</scope>
    <source>
        <tissue evidence="15">Spleen</tissue>
    </source>
</reference>
<evidence type="ECO:0000256" key="11">
    <source>
        <dbReference type="SAM" id="MobiDB-lite"/>
    </source>
</evidence>
<evidence type="ECO:0000256" key="2">
    <source>
        <dbReference type="ARBA" id="ARBA00022723"/>
    </source>
</evidence>
<gene>
    <name evidence="15" type="primary">LOC102828255</name>
</gene>
<dbReference type="Pfam" id="PF00096">
    <property type="entry name" value="zf-C2H2"/>
    <property type="match status" value="3"/>
</dbReference>
<dbReference type="InterPro" id="IPR013087">
    <property type="entry name" value="Znf_C2H2_type"/>
</dbReference>
<evidence type="ECO:0000256" key="10">
    <source>
        <dbReference type="PROSITE-ProRule" id="PRU00042"/>
    </source>
</evidence>
<proteinExistence type="predicted"/>
<accession>A0A9B0U907</accession>
<dbReference type="PROSITE" id="PS00028">
    <property type="entry name" value="ZINC_FINGER_C2H2_1"/>
    <property type="match status" value="6"/>
</dbReference>
<evidence type="ECO:0000256" key="3">
    <source>
        <dbReference type="ARBA" id="ARBA00022737"/>
    </source>
</evidence>
<feature type="domain" description="C2H2-type" evidence="12">
    <location>
        <begin position="335"/>
        <end position="362"/>
    </location>
</feature>
<dbReference type="Gene3D" id="6.10.140.140">
    <property type="match status" value="1"/>
</dbReference>
<dbReference type="PROSITE" id="PS50157">
    <property type="entry name" value="ZINC_FINGER_C2H2_2"/>
    <property type="match status" value="6"/>
</dbReference>
<protein>
    <submittedName>
        <fullName evidence="15">Zinc finger protein 57 homolog</fullName>
    </submittedName>
</protein>
<keyword evidence="8" id="KW-0804">Transcription</keyword>
<keyword evidence="5" id="KW-0862">Zinc</keyword>
<keyword evidence="3" id="KW-0677">Repeat</keyword>
<dbReference type="InterPro" id="IPR036236">
    <property type="entry name" value="Znf_C2H2_sf"/>
</dbReference>
<feature type="domain" description="C2H2-type" evidence="12">
    <location>
        <begin position="136"/>
        <end position="163"/>
    </location>
</feature>
<feature type="compositionally biased region" description="Polar residues" evidence="11">
    <location>
        <begin position="276"/>
        <end position="291"/>
    </location>
</feature>
<dbReference type="Proteomes" id="UP000504623">
    <property type="component" value="Unplaced"/>
</dbReference>
<keyword evidence="9" id="KW-0539">Nucleus</keyword>
<feature type="domain" description="C2H2-type" evidence="12">
    <location>
        <begin position="108"/>
        <end position="135"/>
    </location>
</feature>
<dbReference type="InterPro" id="IPR050758">
    <property type="entry name" value="Znf_C2H2-type"/>
</dbReference>
<dbReference type="GO" id="GO:0003677">
    <property type="term" value="F:DNA binding"/>
    <property type="evidence" value="ECO:0007669"/>
    <property type="project" value="UniProtKB-KW"/>
</dbReference>
<dbReference type="SMART" id="SM00355">
    <property type="entry name" value="ZnF_C2H2"/>
    <property type="match status" value="7"/>
</dbReference>
<keyword evidence="2" id="KW-0479">Metal-binding</keyword>
<dbReference type="FunFam" id="3.30.160.60:FF:000965">
    <property type="entry name" value="Neurotrophin receptor-interacting factor homolog"/>
    <property type="match status" value="1"/>
</dbReference>
<evidence type="ECO:0000256" key="1">
    <source>
        <dbReference type="ARBA" id="ARBA00004123"/>
    </source>
</evidence>
<dbReference type="AlphaFoldDB" id="A0A9B0U907"/>
<dbReference type="Pfam" id="PF01352">
    <property type="entry name" value="KRAB"/>
    <property type="match status" value="1"/>
</dbReference>
<evidence type="ECO:0000256" key="5">
    <source>
        <dbReference type="ARBA" id="ARBA00022833"/>
    </source>
</evidence>
<dbReference type="GeneID" id="102828255"/>
<feature type="region of interest" description="Disordered" evidence="11">
    <location>
        <begin position="270"/>
        <end position="291"/>
    </location>
</feature>
<keyword evidence="14" id="KW-1185">Reference proteome</keyword>
<evidence type="ECO:0000313" key="15">
    <source>
        <dbReference type="RefSeq" id="XP_006875754.1"/>
    </source>
</evidence>
<evidence type="ECO:0000256" key="6">
    <source>
        <dbReference type="ARBA" id="ARBA00023015"/>
    </source>
</evidence>
<evidence type="ECO:0000313" key="14">
    <source>
        <dbReference type="Proteomes" id="UP000504623"/>
    </source>
</evidence>
<comment type="subcellular location">
    <subcellularLocation>
        <location evidence="1">Nucleus</location>
    </subcellularLocation>
</comment>
<dbReference type="GO" id="GO:0006355">
    <property type="term" value="P:regulation of DNA-templated transcription"/>
    <property type="evidence" value="ECO:0007669"/>
    <property type="project" value="InterPro"/>
</dbReference>
<name>A0A9B0U907_CHRAS</name>
<keyword evidence="6" id="KW-0805">Transcription regulation</keyword>
<evidence type="ECO:0000256" key="8">
    <source>
        <dbReference type="ARBA" id="ARBA00023163"/>
    </source>
</evidence>
<dbReference type="Gene3D" id="3.30.160.60">
    <property type="entry name" value="Classic Zinc Finger"/>
    <property type="match status" value="5"/>
</dbReference>
<dbReference type="PANTHER" id="PTHR23234:SF10">
    <property type="entry name" value="RIKEN CDNA 6720489N17 GENE-RELATED"/>
    <property type="match status" value="1"/>
</dbReference>
<evidence type="ECO:0000256" key="9">
    <source>
        <dbReference type="ARBA" id="ARBA00023242"/>
    </source>
</evidence>
<organism evidence="14 15">
    <name type="scientific">Chrysochloris asiatica</name>
    <name type="common">Cape golden mole</name>
    <dbReference type="NCBI Taxonomy" id="185453"/>
    <lineage>
        <taxon>Eukaryota</taxon>
        <taxon>Metazoa</taxon>
        <taxon>Chordata</taxon>
        <taxon>Craniata</taxon>
        <taxon>Vertebrata</taxon>
        <taxon>Euteleostomi</taxon>
        <taxon>Mammalia</taxon>
        <taxon>Eutheria</taxon>
        <taxon>Afrotheria</taxon>
        <taxon>Chrysochloridae</taxon>
        <taxon>Chrysochlorinae</taxon>
        <taxon>Chrysochloris</taxon>
    </lineage>
</organism>